<name>A0ABS4EXE1_9CLOT</name>
<dbReference type="Proteomes" id="UP000783390">
    <property type="component" value="Unassembled WGS sequence"/>
</dbReference>
<sequence length="124" mass="14603">MDCLFCNYKKEDYIAENNLCFAIYDKFPVNEGHVLIIPKRHFQNYFDATEEEIKAMYSLSKEIKEILDEKYNPDGYNIGVNVGFYGGQTIMHLHMHIIPRYKGDIENPRGGIRRIKEQLVFYNG</sequence>
<organism evidence="3 4">
    <name type="scientific">Clostridium moniliforme</name>
    <dbReference type="NCBI Taxonomy" id="39489"/>
    <lineage>
        <taxon>Bacteria</taxon>
        <taxon>Bacillati</taxon>
        <taxon>Bacillota</taxon>
        <taxon>Clostridia</taxon>
        <taxon>Eubacteriales</taxon>
        <taxon>Clostridiaceae</taxon>
        <taxon>Clostridium</taxon>
    </lineage>
</organism>
<dbReference type="InterPro" id="IPR019808">
    <property type="entry name" value="Histidine_triad_CS"/>
</dbReference>
<dbReference type="InterPro" id="IPR001310">
    <property type="entry name" value="Histidine_triad_HIT"/>
</dbReference>
<dbReference type="Pfam" id="PF01230">
    <property type="entry name" value="HIT"/>
    <property type="match status" value="1"/>
</dbReference>
<dbReference type="InterPro" id="IPR011146">
    <property type="entry name" value="HIT-like"/>
</dbReference>
<feature type="domain" description="HIT" evidence="2">
    <location>
        <begin position="1"/>
        <end position="107"/>
    </location>
</feature>
<dbReference type="GO" id="GO:0016787">
    <property type="term" value="F:hydrolase activity"/>
    <property type="evidence" value="ECO:0007669"/>
    <property type="project" value="UniProtKB-KW"/>
</dbReference>
<evidence type="ECO:0000259" key="2">
    <source>
        <dbReference type="PROSITE" id="PS51084"/>
    </source>
</evidence>
<dbReference type="SUPFAM" id="SSF54197">
    <property type="entry name" value="HIT-like"/>
    <property type="match status" value="1"/>
</dbReference>
<evidence type="ECO:0000313" key="4">
    <source>
        <dbReference type="Proteomes" id="UP000783390"/>
    </source>
</evidence>
<dbReference type="Gene3D" id="3.30.428.10">
    <property type="entry name" value="HIT-like"/>
    <property type="match status" value="1"/>
</dbReference>
<keyword evidence="4" id="KW-1185">Reference proteome</keyword>
<keyword evidence="3" id="KW-0378">Hydrolase</keyword>
<dbReference type="PANTHER" id="PTHR42997:SF1">
    <property type="entry name" value="AP-4-A PHOSPHORYLASE"/>
    <property type="match status" value="1"/>
</dbReference>
<dbReference type="PROSITE" id="PS51084">
    <property type="entry name" value="HIT_2"/>
    <property type="match status" value="1"/>
</dbReference>
<dbReference type="PRINTS" id="PR00332">
    <property type="entry name" value="HISTRIAD"/>
</dbReference>
<gene>
    <name evidence="3" type="ORF">J2Z53_000240</name>
</gene>
<evidence type="ECO:0000313" key="3">
    <source>
        <dbReference type="EMBL" id="MBP1888661.1"/>
    </source>
</evidence>
<reference evidence="3 4" key="1">
    <citation type="submission" date="2021-03" db="EMBL/GenBank/DDBJ databases">
        <title>Genomic Encyclopedia of Type Strains, Phase IV (KMG-IV): sequencing the most valuable type-strain genomes for metagenomic binning, comparative biology and taxonomic classification.</title>
        <authorList>
            <person name="Goeker M."/>
        </authorList>
    </citation>
    <scope>NUCLEOTIDE SEQUENCE [LARGE SCALE GENOMIC DNA]</scope>
    <source>
        <strain evidence="3 4">DSM 3984</strain>
    </source>
</reference>
<proteinExistence type="predicted"/>
<dbReference type="PROSITE" id="PS00892">
    <property type="entry name" value="HIT_1"/>
    <property type="match status" value="1"/>
</dbReference>
<dbReference type="InterPro" id="IPR036265">
    <property type="entry name" value="HIT-like_sf"/>
</dbReference>
<accession>A0ABS4EXE1</accession>
<feature type="short sequence motif" description="Histidine triad motif" evidence="1">
    <location>
        <begin position="92"/>
        <end position="96"/>
    </location>
</feature>
<dbReference type="PANTHER" id="PTHR42997">
    <property type="entry name" value="HIT FAMILY HYDROLASE"/>
    <property type="match status" value="1"/>
</dbReference>
<comment type="caution">
    <text evidence="3">The sequence shown here is derived from an EMBL/GenBank/DDBJ whole genome shotgun (WGS) entry which is preliminary data.</text>
</comment>
<evidence type="ECO:0000256" key="1">
    <source>
        <dbReference type="PROSITE-ProRule" id="PRU00464"/>
    </source>
</evidence>
<dbReference type="EMBL" id="JAGGJZ010000001">
    <property type="protein sequence ID" value="MBP1888661.1"/>
    <property type="molecule type" value="Genomic_DNA"/>
</dbReference>
<protein>
    <submittedName>
        <fullName evidence="3">Diadenosine tetraphosphate (Ap4A) HIT family hydrolase</fullName>
    </submittedName>
</protein>
<dbReference type="InterPro" id="IPR052908">
    <property type="entry name" value="AP-4-A_phosphorylase"/>
</dbReference>